<dbReference type="eggNOG" id="KOG2361">
    <property type="taxonomic scope" value="Eukaryota"/>
</dbReference>
<dbReference type="InterPro" id="IPR029063">
    <property type="entry name" value="SAM-dependent_MTases_sf"/>
</dbReference>
<organism evidence="6 7">
    <name type="scientific">Coccomyxa subellipsoidea (strain C-169)</name>
    <name type="common">Green microalga</name>
    <dbReference type="NCBI Taxonomy" id="574566"/>
    <lineage>
        <taxon>Eukaryota</taxon>
        <taxon>Viridiplantae</taxon>
        <taxon>Chlorophyta</taxon>
        <taxon>core chlorophytes</taxon>
        <taxon>Trebouxiophyceae</taxon>
        <taxon>Trebouxiophyceae incertae sedis</taxon>
        <taxon>Coccomyxaceae</taxon>
        <taxon>Coccomyxa</taxon>
        <taxon>Coccomyxa subellipsoidea</taxon>
    </lineage>
</organism>
<accession>I0Z1L6</accession>
<dbReference type="InterPro" id="IPR026113">
    <property type="entry name" value="METTL2/6/8-like"/>
</dbReference>
<dbReference type="InterPro" id="IPR013217">
    <property type="entry name" value="Methyltransf_12"/>
</dbReference>
<keyword evidence="3 4" id="KW-0808">Transferase</keyword>
<keyword evidence="7" id="KW-1185">Reference proteome</keyword>
<evidence type="ECO:0000259" key="5">
    <source>
        <dbReference type="Pfam" id="PF08242"/>
    </source>
</evidence>
<dbReference type="AlphaFoldDB" id="I0Z1L6"/>
<evidence type="ECO:0000313" key="7">
    <source>
        <dbReference type="Proteomes" id="UP000007264"/>
    </source>
</evidence>
<dbReference type="RefSeq" id="XP_005649079.1">
    <property type="nucleotide sequence ID" value="XM_005649022.1"/>
</dbReference>
<dbReference type="KEGG" id="csl:COCSUDRAFT_65402"/>
<dbReference type="PANTHER" id="PTHR22809">
    <property type="entry name" value="METHYLTRANSFERASE-RELATED"/>
    <property type="match status" value="1"/>
</dbReference>
<dbReference type="PIRSF" id="PIRSF037755">
    <property type="entry name" value="Mettl2_prd"/>
    <property type="match status" value="1"/>
</dbReference>
<dbReference type="SUPFAM" id="SSF53335">
    <property type="entry name" value="S-adenosyl-L-methionine-dependent methyltransferases"/>
    <property type="match status" value="1"/>
</dbReference>
<evidence type="ECO:0000256" key="1">
    <source>
        <dbReference type="ARBA" id="ARBA00009725"/>
    </source>
</evidence>
<protein>
    <recommendedName>
        <fullName evidence="4">tRNA N(3)-methylcytidine methyltransferase</fullName>
        <ecNumber evidence="4">2.1.1.-</ecNumber>
    </recommendedName>
</protein>
<dbReference type="EC" id="2.1.1.-" evidence="4"/>
<dbReference type="STRING" id="574566.I0Z1L6"/>
<feature type="domain" description="Methyltransferase type 12" evidence="5">
    <location>
        <begin position="102"/>
        <end position="206"/>
    </location>
</feature>
<comment type="caution">
    <text evidence="6">The sequence shown here is derived from an EMBL/GenBank/DDBJ whole genome shotgun (WGS) entry which is preliminary data.</text>
</comment>
<dbReference type="PANTHER" id="PTHR22809:SF14">
    <property type="entry name" value="TRNA N(3)-METHYLCYTIDINE METHYLTRANSFERASE"/>
    <property type="match status" value="1"/>
</dbReference>
<proteinExistence type="inferred from homology"/>
<keyword evidence="2 4" id="KW-0489">Methyltransferase</keyword>
<sequence>MSSICGAFVGERTAPASEYHSNDFDWEDLRAEVEALAANKQQLTGGDTCDGPAAEPWAQDPRSWENFHARDNATARFYKERRYLLLEFPALADAARPQHVAEIGCGCGSSLLPVLKANPAARVTATDISPTAVRLFTDAAARAGIAPERYTAFPCDAADPDAGPRQLSGLDADCVLLIFTLAALAPEEQHIMLSNAFKALKPGGLLLIRDHGVYDITHLRMTADRQVGEKLYRRGDGTLCYFFSVEDLSSKAEAAGFEAVECKYACTRLLNRKTRFEMRRVFVHGVFRKPLIEVLL</sequence>
<name>I0Z1L6_COCSC</name>
<reference evidence="6 7" key="1">
    <citation type="journal article" date="2012" name="Genome Biol.">
        <title>The genome of the polar eukaryotic microalga coccomyxa subellipsoidea reveals traits of cold adaptation.</title>
        <authorList>
            <person name="Blanc G."/>
            <person name="Agarkova I."/>
            <person name="Grimwood J."/>
            <person name="Kuo A."/>
            <person name="Brueggeman A."/>
            <person name="Dunigan D."/>
            <person name="Gurnon J."/>
            <person name="Ladunga I."/>
            <person name="Lindquist E."/>
            <person name="Lucas S."/>
            <person name="Pangilinan J."/>
            <person name="Proschold T."/>
            <person name="Salamov A."/>
            <person name="Schmutz J."/>
            <person name="Weeks D."/>
            <person name="Yamada T."/>
            <person name="Claverie J.M."/>
            <person name="Grigoriev I."/>
            <person name="Van Etten J."/>
            <person name="Lomsadze A."/>
            <person name="Borodovsky M."/>
        </authorList>
    </citation>
    <scope>NUCLEOTIDE SEQUENCE [LARGE SCALE GENOMIC DNA]</scope>
    <source>
        <strain evidence="6 7">C-169</strain>
    </source>
</reference>
<gene>
    <name evidence="6" type="ORF">COCSUDRAFT_65402</name>
</gene>
<comment type="similarity">
    <text evidence="1 4">Belongs to the methyltransferase superfamily. METL family.</text>
</comment>
<evidence type="ECO:0000313" key="6">
    <source>
        <dbReference type="EMBL" id="EIE24535.1"/>
    </source>
</evidence>
<evidence type="ECO:0000256" key="4">
    <source>
        <dbReference type="PIRNR" id="PIRNR037755"/>
    </source>
</evidence>
<dbReference type="GeneID" id="17042537"/>
<dbReference type="GO" id="GO:0008173">
    <property type="term" value="F:RNA methyltransferase activity"/>
    <property type="evidence" value="ECO:0007669"/>
    <property type="project" value="UniProtKB-ARBA"/>
</dbReference>
<dbReference type="EMBL" id="AGSI01000005">
    <property type="protein sequence ID" value="EIE24535.1"/>
    <property type="molecule type" value="Genomic_DNA"/>
</dbReference>
<dbReference type="Pfam" id="PF08242">
    <property type="entry name" value="Methyltransf_12"/>
    <property type="match status" value="1"/>
</dbReference>
<dbReference type="Proteomes" id="UP000007264">
    <property type="component" value="Unassembled WGS sequence"/>
</dbReference>
<dbReference type="CDD" id="cd02440">
    <property type="entry name" value="AdoMet_MTases"/>
    <property type="match status" value="1"/>
</dbReference>
<dbReference type="OrthoDB" id="417697at2759"/>
<evidence type="ECO:0000256" key="3">
    <source>
        <dbReference type="ARBA" id="ARBA00022679"/>
    </source>
</evidence>
<evidence type="ECO:0000256" key="2">
    <source>
        <dbReference type="ARBA" id="ARBA00022603"/>
    </source>
</evidence>
<dbReference type="GO" id="GO:0032259">
    <property type="term" value="P:methylation"/>
    <property type="evidence" value="ECO:0007669"/>
    <property type="project" value="UniProtKB-KW"/>
</dbReference>
<dbReference type="Gene3D" id="3.40.50.150">
    <property type="entry name" value="Vaccinia Virus protein VP39"/>
    <property type="match status" value="1"/>
</dbReference>
<dbReference type="GO" id="GO:0008757">
    <property type="term" value="F:S-adenosylmethionine-dependent methyltransferase activity"/>
    <property type="evidence" value="ECO:0007669"/>
    <property type="project" value="UniProtKB-ARBA"/>
</dbReference>
<comment type="function">
    <text evidence="4">S-adenosyl-L-methionine-dependent methyltransferase.</text>
</comment>